<dbReference type="Proteomes" id="UP001146120">
    <property type="component" value="Unassembled WGS sequence"/>
</dbReference>
<dbReference type="EMBL" id="DAKRPA010000239">
    <property type="protein sequence ID" value="DAZ94670.1"/>
    <property type="molecule type" value="Genomic_DNA"/>
</dbReference>
<accession>A0AAV2YI71</accession>
<organism evidence="1 2">
    <name type="scientific">Lagenidium giganteum</name>
    <dbReference type="NCBI Taxonomy" id="4803"/>
    <lineage>
        <taxon>Eukaryota</taxon>
        <taxon>Sar</taxon>
        <taxon>Stramenopiles</taxon>
        <taxon>Oomycota</taxon>
        <taxon>Peronosporomycetes</taxon>
        <taxon>Pythiales</taxon>
        <taxon>Pythiaceae</taxon>
    </lineage>
</organism>
<dbReference type="AlphaFoldDB" id="A0AAV2YI71"/>
<protein>
    <submittedName>
        <fullName evidence="1">Uncharacterized protein</fullName>
    </submittedName>
</protein>
<reference evidence="1" key="2">
    <citation type="journal article" date="2023" name="Microbiol Resour">
        <title>Decontamination and Annotation of the Draft Genome Sequence of the Oomycete Lagenidium giganteum ARSEF 373.</title>
        <authorList>
            <person name="Morgan W.R."/>
            <person name="Tartar A."/>
        </authorList>
    </citation>
    <scope>NUCLEOTIDE SEQUENCE</scope>
    <source>
        <strain evidence="1">ARSEF 373</strain>
    </source>
</reference>
<name>A0AAV2YI71_9STRA</name>
<evidence type="ECO:0000313" key="1">
    <source>
        <dbReference type="EMBL" id="DAZ94670.1"/>
    </source>
</evidence>
<gene>
    <name evidence="1" type="ORF">N0F65_000950</name>
</gene>
<keyword evidence="2" id="KW-1185">Reference proteome</keyword>
<reference evidence="1" key="1">
    <citation type="submission" date="2022-11" db="EMBL/GenBank/DDBJ databases">
        <authorList>
            <person name="Morgan W.R."/>
            <person name="Tartar A."/>
        </authorList>
    </citation>
    <scope>NUCLEOTIDE SEQUENCE</scope>
    <source>
        <strain evidence="1">ARSEF 373</strain>
    </source>
</reference>
<proteinExistence type="predicted"/>
<sequence length="71" mass="7746">MQNVNEDNEISETRGISFSAEEFDIGVDRAATSNSTIDVANINSTVICVSNPTPQKCNGFDLELYDDETSL</sequence>
<comment type="caution">
    <text evidence="1">The sequence shown here is derived from an EMBL/GenBank/DDBJ whole genome shotgun (WGS) entry which is preliminary data.</text>
</comment>
<evidence type="ECO:0000313" key="2">
    <source>
        <dbReference type="Proteomes" id="UP001146120"/>
    </source>
</evidence>